<dbReference type="AlphaFoldDB" id="A0A517XRQ5"/>
<feature type="transmembrane region" description="Helical" evidence="1">
    <location>
        <begin position="105"/>
        <end position="125"/>
    </location>
</feature>
<protein>
    <submittedName>
        <fullName evidence="2">Uncharacterized protein</fullName>
    </submittedName>
</protein>
<evidence type="ECO:0000256" key="1">
    <source>
        <dbReference type="SAM" id="Phobius"/>
    </source>
</evidence>
<name>A0A517XRQ5_9BACT</name>
<keyword evidence="1" id="KW-1133">Transmembrane helix</keyword>
<feature type="transmembrane region" description="Helical" evidence="1">
    <location>
        <begin position="66"/>
        <end position="85"/>
    </location>
</feature>
<feature type="transmembrane region" description="Helical" evidence="1">
    <location>
        <begin position="36"/>
        <end position="54"/>
    </location>
</feature>
<keyword evidence="1" id="KW-0472">Membrane</keyword>
<dbReference type="Proteomes" id="UP000319576">
    <property type="component" value="Chromosome"/>
</dbReference>
<reference evidence="2 3" key="1">
    <citation type="submission" date="2019-02" db="EMBL/GenBank/DDBJ databases">
        <title>Deep-cultivation of Planctomycetes and their phenomic and genomic characterization uncovers novel biology.</title>
        <authorList>
            <person name="Wiegand S."/>
            <person name="Jogler M."/>
            <person name="Boedeker C."/>
            <person name="Pinto D."/>
            <person name="Vollmers J."/>
            <person name="Rivas-Marin E."/>
            <person name="Kohn T."/>
            <person name="Peeters S.H."/>
            <person name="Heuer A."/>
            <person name="Rast P."/>
            <person name="Oberbeckmann S."/>
            <person name="Bunk B."/>
            <person name="Jeske O."/>
            <person name="Meyerdierks A."/>
            <person name="Storesund J.E."/>
            <person name="Kallscheuer N."/>
            <person name="Luecker S."/>
            <person name="Lage O.M."/>
            <person name="Pohl T."/>
            <person name="Merkel B.J."/>
            <person name="Hornburger P."/>
            <person name="Mueller R.-W."/>
            <person name="Bruemmer F."/>
            <person name="Labrenz M."/>
            <person name="Spormann A.M."/>
            <person name="Op den Camp H."/>
            <person name="Overmann J."/>
            <person name="Amann R."/>
            <person name="Jetten M.S.M."/>
            <person name="Mascher T."/>
            <person name="Medema M.H."/>
            <person name="Devos D.P."/>
            <person name="Kaster A.-K."/>
            <person name="Ovreas L."/>
            <person name="Rohde M."/>
            <person name="Galperin M.Y."/>
            <person name="Jogler C."/>
        </authorList>
    </citation>
    <scope>NUCLEOTIDE SEQUENCE [LARGE SCALE GENOMIC DNA]</scope>
    <source>
        <strain evidence="2 3">ETA_A1</strain>
    </source>
</reference>
<evidence type="ECO:0000313" key="2">
    <source>
        <dbReference type="EMBL" id="QDU20194.1"/>
    </source>
</evidence>
<accession>A0A517XRQ5</accession>
<proteinExistence type="predicted"/>
<sequence>MAWGVRVQFAAAAALTAALGWRGALAVLGAPSFDPAHPAIRETAWLAVAAWALGWPRAWRGSGAGVWVWGASAAAFHVAVAMHVGHGWSHADAVRRTAEVSGVGAGVWVNYAFVAVWLADAVWLAVWGESCRRRPRWVTSCVHGFLAFVVVNAAVLFAADWRRGVLWAGLMVCVATWTWKRGERPA</sequence>
<organism evidence="2 3">
    <name type="scientific">Urbifossiella limnaea</name>
    <dbReference type="NCBI Taxonomy" id="2528023"/>
    <lineage>
        <taxon>Bacteria</taxon>
        <taxon>Pseudomonadati</taxon>
        <taxon>Planctomycetota</taxon>
        <taxon>Planctomycetia</taxon>
        <taxon>Gemmatales</taxon>
        <taxon>Gemmataceae</taxon>
        <taxon>Urbifossiella</taxon>
    </lineage>
</organism>
<dbReference type="RefSeq" id="WP_145237338.1">
    <property type="nucleotide sequence ID" value="NZ_CP036273.1"/>
</dbReference>
<keyword evidence="1" id="KW-0812">Transmembrane</keyword>
<feature type="transmembrane region" description="Helical" evidence="1">
    <location>
        <begin position="137"/>
        <end position="158"/>
    </location>
</feature>
<keyword evidence="3" id="KW-1185">Reference proteome</keyword>
<dbReference type="KEGG" id="uli:ETAA1_21390"/>
<gene>
    <name evidence="2" type="ORF">ETAA1_21390</name>
</gene>
<dbReference type="EMBL" id="CP036273">
    <property type="protein sequence ID" value="QDU20194.1"/>
    <property type="molecule type" value="Genomic_DNA"/>
</dbReference>
<evidence type="ECO:0000313" key="3">
    <source>
        <dbReference type="Proteomes" id="UP000319576"/>
    </source>
</evidence>